<evidence type="ECO:0000313" key="5">
    <source>
        <dbReference type="Proteomes" id="UP000216682"/>
    </source>
</evidence>
<dbReference type="Proteomes" id="UP000216682">
    <property type="component" value="Unassembled WGS sequence"/>
</dbReference>
<evidence type="ECO:0000256" key="1">
    <source>
        <dbReference type="SAM" id="Phobius"/>
    </source>
</evidence>
<feature type="transmembrane region" description="Helical" evidence="1">
    <location>
        <begin position="39"/>
        <end position="57"/>
    </location>
</feature>
<organism evidence="2 4">
    <name type="scientific">Salinicoccus roseus</name>
    <dbReference type="NCBI Taxonomy" id="45670"/>
    <lineage>
        <taxon>Bacteria</taxon>
        <taxon>Bacillati</taxon>
        <taxon>Bacillota</taxon>
        <taxon>Bacilli</taxon>
        <taxon>Bacillales</taxon>
        <taxon>Staphylococcaceae</taxon>
        <taxon>Salinicoccus</taxon>
    </lineage>
</organism>
<evidence type="ECO:0000313" key="2">
    <source>
        <dbReference type="EMBL" id="KIH70776.1"/>
    </source>
</evidence>
<dbReference type="EMBL" id="JXII01000005">
    <property type="protein sequence ID" value="KIH70776.1"/>
    <property type="molecule type" value="Genomic_DNA"/>
</dbReference>
<sequence>MTAITVGGLEMKYAAAICYLLGFLTMVGLQTVIPDQYAVLGYAAVFLLFVTGIYFSYSSEL</sequence>
<dbReference type="STRING" id="45670.SN16_06360"/>
<name>A0A0C2HMK9_9STAP</name>
<keyword evidence="1" id="KW-0812">Transmembrane</keyword>
<evidence type="ECO:0000313" key="4">
    <source>
        <dbReference type="Proteomes" id="UP000031546"/>
    </source>
</evidence>
<keyword evidence="1" id="KW-0472">Membrane</keyword>
<reference evidence="3 5" key="2">
    <citation type="submission" date="2017-07" db="EMBL/GenBank/DDBJ databases">
        <title>Shotgun whole genome sequences of three halophilic bacterial isolates.</title>
        <authorList>
            <person name="Pozzo T."/>
            <person name="Higdon S.M."/>
            <person name="Quillaguaman J."/>
        </authorList>
    </citation>
    <scope>NUCLEOTIDE SEQUENCE [LARGE SCALE GENOMIC DNA]</scope>
    <source>
        <strain evidence="3 5">BU-1</strain>
    </source>
</reference>
<gene>
    <name evidence="3" type="ORF">CFN03_10260</name>
    <name evidence="2" type="ORF">SN16_06360</name>
</gene>
<comment type="caution">
    <text evidence="2">The sequence shown here is derived from an EMBL/GenBank/DDBJ whole genome shotgun (WGS) entry which is preliminary data.</text>
</comment>
<dbReference type="RefSeq" id="WP_040105787.1">
    <property type="nucleotide sequence ID" value="NZ_NPEZ01000004.1"/>
</dbReference>
<feature type="transmembrane region" description="Helical" evidence="1">
    <location>
        <begin position="12"/>
        <end position="33"/>
    </location>
</feature>
<keyword evidence="1" id="KW-1133">Transmembrane helix</keyword>
<dbReference type="Proteomes" id="UP000031546">
    <property type="component" value="Unassembled WGS sequence"/>
</dbReference>
<accession>A0A0C2HMK9</accession>
<dbReference type="EMBL" id="NPEZ01000004">
    <property type="protein sequence ID" value="OZT76829.1"/>
    <property type="molecule type" value="Genomic_DNA"/>
</dbReference>
<reference evidence="2 4" key="1">
    <citation type="submission" date="2015-01" db="EMBL/GenBank/DDBJ databases">
        <title>Genome sequences of high lactate-tolerant strain Salinicoccus roseus W12 with industrial interest.</title>
        <authorList>
            <person name="Wang H."/>
            <person name="Yu B."/>
        </authorList>
    </citation>
    <scope>NUCLEOTIDE SEQUENCE [LARGE SCALE GENOMIC DNA]</scope>
    <source>
        <strain evidence="2 4">W12</strain>
    </source>
</reference>
<dbReference type="AlphaFoldDB" id="A0A0C2HMK9"/>
<protein>
    <submittedName>
        <fullName evidence="2">Uncharacterized protein</fullName>
    </submittedName>
</protein>
<evidence type="ECO:0000313" key="3">
    <source>
        <dbReference type="EMBL" id="OZT76829.1"/>
    </source>
</evidence>
<proteinExistence type="predicted"/>